<feature type="compositionally biased region" description="Low complexity" evidence="9">
    <location>
        <begin position="261"/>
        <end position="275"/>
    </location>
</feature>
<dbReference type="PROSITE" id="PS00237">
    <property type="entry name" value="G_PROTEIN_RECEP_F1_1"/>
    <property type="match status" value="1"/>
</dbReference>
<evidence type="ECO:0000259" key="11">
    <source>
        <dbReference type="PROSITE" id="PS50262"/>
    </source>
</evidence>
<evidence type="ECO:0000256" key="5">
    <source>
        <dbReference type="ARBA" id="ARBA00023136"/>
    </source>
</evidence>
<evidence type="ECO:0000256" key="3">
    <source>
        <dbReference type="ARBA" id="ARBA00022989"/>
    </source>
</evidence>
<organism evidence="12 13">
    <name type="scientific">Protopolystoma xenopodis</name>
    <dbReference type="NCBI Taxonomy" id="117903"/>
    <lineage>
        <taxon>Eukaryota</taxon>
        <taxon>Metazoa</taxon>
        <taxon>Spiralia</taxon>
        <taxon>Lophotrochozoa</taxon>
        <taxon>Platyhelminthes</taxon>
        <taxon>Monogenea</taxon>
        <taxon>Polyopisthocotylea</taxon>
        <taxon>Polystomatidea</taxon>
        <taxon>Polystomatidae</taxon>
        <taxon>Protopolystoma</taxon>
    </lineage>
</organism>
<evidence type="ECO:0000256" key="10">
    <source>
        <dbReference type="SAM" id="Phobius"/>
    </source>
</evidence>
<feature type="transmembrane region" description="Helical" evidence="10">
    <location>
        <begin position="380"/>
        <end position="399"/>
    </location>
</feature>
<dbReference type="SUPFAM" id="SSF81321">
    <property type="entry name" value="Family A G protein-coupled receptor-like"/>
    <property type="match status" value="1"/>
</dbReference>
<comment type="caution">
    <text evidence="12">The sequence shown here is derived from an EMBL/GenBank/DDBJ whole genome shotgun (WGS) entry which is preliminary data.</text>
</comment>
<keyword evidence="7 8" id="KW-0807">Transducer</keyword>
<protein>
    <recommendedName>
        <fullName evidence="11">G-protein coupled receptors family 1 profile domain-containing protein</fullName>
    </recommendedName>
</protein>
<feature type="transmembrane region" description="Helical" evidence="10">
    <location>
        <begin position="30"/>
        <end position="52"/>
    </location>
</feature>
<feature type="region of interest" description="Disordered" evidence="9">
    <location>
        <begin position="261"/>
        <end position="283"/>
    </location>
</feature>
<keyword evidence="2 8" id="KW-0812">Transmembrane</keyword>
<feature type="transmembrane region" description="Helical" evidence="10">
    <location>
        <begin position="64"/>
        <end position="86"/>
    </location>
</feature>
<evidence type="ECO:0000313" key="13">
    <source>
        <dbReference type="Proteomes" id="UP000784294"/>
    </source>
</evidence>
<dbReference type="Proteomes" id="UP000784294">
    <property type="component" value="Unassembled WGS sequence"/>
</dbReference>
<name>A0A3S5CGU9_9PLAT</name>
<dbReference type="Gene3D" id="1.20.1070.10">
    <property type="entry name" value="Rhodopsin 7-helix transmembrane proteins"/>
    <property type="match status" value="1"/>
</dbReference>
<dbReference type="GO" id="GO:0005886">
    <property type="term" value="C:plasma membrane"/>
    <property type="evidence" value="ECO:0007669"/>
    <property type="project" value="TreeGrafter"/>
</dbReference>
<dbReference type="EMBL" id="CAAALY010044996">
    <property type="protein sequence ID" value="VEL20151.1"/>
    <property type="molecule type" value="Genomic_DNA"/>
</dbReference>
<feature type="transmembrane region" description="Helical" evidence="10">
    <location>
        <begin position="145"/>
        <end position="168"/>
    </location>
</feature>
<reference evidence="12" key="1">
    <citation type="submission" date="2018-11" db="EMBL/GenBank/DDBJ databases">
        <authorList>
            <consortium name="Pathogen Informatics"/>
        </authorList>
    </citation>
    <scope>NUCLEOTIDE SEQUENCE</scope>
</reference>
<keyword evidence="4 8" id="KW-0297">G-protein coupled receptor</keyword>
<feature type="domain" description="G-protein coupled receptors family 1 profile" evidence="11">
    <location>
        <begin position="44"/>
        <end position="397"/>
    </location>
</feature>
<feature type="region of interest" description="Disordered" evidence="9">
    <location>
        <begin position="533"/>
        <end position="553"/>
    </location>
</feature>
<feature type="transmembrane region" description="Helical" evidence="10">
    <location>
        <begin position="335"/>
        <end position="360"/>
    </location>
</feature>
<feature type="region of interest" description="Disordered" evidence="9">
    <location>
        <begin position="479"/>
        <end position="499"/>
    </location>
</feature>
<keyword evidence="5 10" id="KW-0472">Membrane</keyword>
<dbReference type="InterPro" id="IPR000276">
    <property type="entry name" value="GPCR_Rhodpsn"/>
</dbReference>
<dbReference type="PRINTS" id="PR00237">
    <property type="entry name" value="GPCRRHODOPSN"/>
</dbReference>
<dbReference type="AlphaFoldDB" id="A0A3S5CGU9"/>
<evidence type="ECO:0000256" key="8">
    <source>
        <dbReference type="RuleBase" id="RU000688"/>
    </source>
</evidence>
<feature type="transmembrane region" description="Helical" evidence="10">
    <location>
        <begin position="106"/>
        <end position="133"/>
    </location>
</feature>
<dbReference type="CDD" id="cd00637">
    <property type="entry name" value="7tm_classA_rhodopsin-like"/>
    <property type="match status" value="1"/>
</dbReference>
<keyword evidence="13" id="KW-1185">Reference proteome</keyword>
<dbReference type="GO" id="GO:0004930">
    <property type="term" value="F:G protein-coupled receptor activity"/>
    <property type="evidence" value="ECO:0007669"/>
    <property type="project" value="UniProtKB-KW"/>
</dbReference>
<evidence type="ECO:0000256" key="7">
    <source>
        <dbReference type="ARBA" id="ARBA00023224"/>
    </source>
</evidence>
<dbReference type="PANTHER" id="PTHR24243:SF230">
    <property type="entry name" value="G-PROTEIN COUPLED RECEPTORS FAMILY 1 PROFILE DOMAIN-CONTAINING PROTEIN"/>
    <property type="match status" value="1"/>
</dbReference>
<dbReference type="Pfam" id="PF00001">
    <property type="entry name" value="7tm_1"/>
    <property type="match status" value="1"/>
</dbReference>
<comment type="similarity">
    <text evidence="8">Belongs to the G-protein coupled receptor 1 family.</text>
</comment>
<keyword evidence="6 8" id="KW-0675">Receptor</keyword>
<feature type="transmembrane region" description="Helical" evidence="10">
    <location>
        <begin position="225"/>
        <end position="245"/>
    </location>
</feature>
<evidence type="ECO:0000313" key="12">
    <source>
        <dbReference type="EMBL" id="VEL20151.1"/>
    </source>
</evidence>
<dbReference type="OrthoDB" id="9983318at2759"/>
<evidence type="ECO:0000256" key="9">
    <source>
        <dbReference type="SAM" id="MobiDB-lite"/>
    </source>
</evidence>
<evidence type="ECO:0000256" key="4">
    <source>
        <dbReference type="ARBA" id="ARBA00023040"/>
    </source>
</evidence>
<accession>A0A3S5CGU9</accession>
<comment type="subcellular location">
    <subcellularLocation>
        <location evidence="1">Membrane</location>
        <topology evidence="1">Multi-pass membrane protein</topology>
    </subcellularLocation>
</comment>
<evidence type="ECO:0000256" key="2">
    <source>
        <dbReference type="ARBA" id="ARBA00022692"/>
    </source>
</evidence>
<evidence type="ECO:0000256" key="6">
    <source>
        <dbReference type="ARBA" id="ARBA00023170"/>
    </source>
</evidence>
<dbReference type="PANTHER" id="PTHR24243">
    <property type="entry name" value="G-PROTEIN COUPLED RECEPTOR"/>
    <property type="match status" value="1"/>
</dbReference>
<feature type="compositionally biased region" description="Basic and acidic residues" evidence="9">
    <location>
        <begin position="533"/>
        <end position="547"/>
    </location>
</feature>
<evidence type="ECO:0000256" key="1">
    <source>
        <dbReference type="ARBA" id="ARBA00004141"/>
    </source>
</evidence>
<sequence length="567" mass="63255">MSTNGTGLFIEDTKVHLIAPHRYQIIETCLSAYCTLLLVIGLPGNLISGIIMGTDPATRKTTRLLMIVLSTADTAVLLTAVLRYWMTSVFHWDPRDTSSLACKVHTFAVSCASDFAVGSLCSIAVERFLVVAFPQKSNLLVRVSLIIIGMLCFTLCIFMKNLVLLLFMNVTQRNVITSSHAIPIVNKNSQTIMRDSGAKGSSAGLVCHLGGEYTNALKAYIKYDFLNFSVFPYIILFSCNVFIYFKLCRQRKMLLTHRTSQNISSSNENTNNKSKSTSKKDEHKLPLNRLATEGINNSQQCDVPNNVIIDTASHGGGAALITESRRCKKRKPENVIKILTALTLIHVICTLPATLFTFWTEYFPSPELKKKSHSIQLVKKSLNLLLFTNNTINFLAYWASSICFRRKVRAGIAVCFSRCGCNLSDKSTSRQDRTGCDQILSPMAVRELEEPGAGKVTELVSIGIKRAMNKKTLTIPIQAPSFVPPNKESPKTCSSRQNNGMLSEESKFAQMDEIQGIFRVQEEEVEFFERVDTEERPAKCDGNEREGTMNTPYDQLLKNSNFLITNL</sequence>
<dbReference type="PROSITE" id="PS50262">
    <property type="entry name" value="G_PROTEIN_RECEP_F1_2"/>
    <property type="match status" value="1"/>
</dbReference>
<gene>
    <name evidence="12" type="ORF">PXEA_LOCUS13591</name>
</gene>
<keyword evidence="3 10" id="KW-1133">Transmembrane helix</keyword>
<proteinExistence type="inferred from homology"/>
<dbReference type="InterPro" id="IPR017452">
    <property type="entry name" value="GPCR_Rhodpsn_7TM"/>
</dbReference>